<accession>A0A9Q3CTZ2</accession>
<proteinExistence type="predicted"/>
<comment type="caution">
    <text evidence="1">The sequence shown here is derived from an EMBL/GenBank/DDBJ whole genome shotgun (WGS) entry which is preliminary data.</text>
</comment>
<gene>
    <name evidence="1" type="ORF">O181_030981</name>
</gene>
<dbReference type="EMBL" id="AVOT02010989">
    <property type="protein sequence ID" value="MBW0491266.1"/>
    <property type="molecule type" value="Genomic_DNA"/>
</dbReference>
<evidence type="ECO:0000313" key="1">
    <source>
        <dbReference type="EMBL" id="MBW0491266.1"/>
    </source>
</evidence>
<keyword evidence="2" id="KW-1185">Reference proteome</keyword>
<reference evidence="1" key="1">
    <citation type="submission" date="2021-03" db="EMBL/GenBank/DDBJ databases">
        <title>Draft genome sequence of rust myrtle Austropuccinia psidii MF-1, a brazilian biotype.</title>
        <authorList>
            <person name="Quecine M.C."/>
            <person name="Pachon D.M.R."/>
            <person name="Bonatelli M.L."/>
            <person name="Correr F.H."/>
            <person name="Franceschini L.M."/>
            <person name="Leite T.F."/>
            <person name="Margarido G.R.A."/>
            <person name="Almeida C.A."/>
            <person name="Ferrarezi J.A."/>
            <person name="Labate C.A."/>
        </authorList>
    </citation>
    <scope>NUCLEOTIDE SEQUENCE</scope>
    <source>
        <strain evidence="1">MF-1</strain>
    </source>
</reference>
<protein>
    <submittedName>
        <fullName evidence="1">Uncharacterized protein</fullName>
    </submittedName>
</protein>
<sequence length="94" mass="10953">MDFGRANSALPLPVNKKLSLLKMPKKNRPELSIGEEPVGKIKFHVIKLYLDVERPYPPMMRRPPYPAILETRKEIEKTCQWTLKHGCHQEDTTQ</sequence>
<dbReference type="AlphaFoldDB" id="A0A9Q3CTZ2"/>
<dbReference type="Proteomes" id="UP000765509">
    <property type="component" value="Unassembled WGS sequence"/>
</dbReference>
<name>A0A9Q3CTZ2_9BASI</name>
<evidence type="ECO:0000313" key="2">
    <source>
        <dbReference type="Proteomes" id="UP000765509"/>
    </source>
</evidence>
<organism evidence="1 2">
    <name type="scientific">Austropuccinia psidii MF-1</name>
    <dbReference type="NCBI Taxonomy" id="1389203"/>
    <lineage>
        <taxon>Eukaryota</taxon>
        <taxon>Fungi</taxon>
        <taxon>Dikarya</taxon>
        <taxon>Basidiomycota</taxon>
        <taxon>Pucciniomycotina</taxon>
        <taxon>Pucciniomycetes</taxon>
        <taxon>Pucciniales</taxon>
        <taxon>Sphaerophragmiaceae</taxon>
        <taxon>Austropuccinia</taxon>
    </lineage>
</organism>